<evidence type="ECO:0000313" key="3">
    <source>
        <dbReference type="EMBL" id="RCR70898.1"/>
    </source>
</evidence>
<comment type="caution">
    <text evidence="3">The sequence shown here is derived from an EMBL/GenBank/DDBJ whole genome shotgun (WGS) entry which is preliminary data.</text>
</comment>
<evidence type="ECO:0000256" key="1">
    <source>
        <dbReference type="SAM" id="MobiDB-lite"/>
    </source>
</evidence>
<feature type="region of interest" description="Disordered" evidence="1">
    <location>
        <begin position="120"/>
        <end position="139"/>
    </location>
</feature>
<reference evidence="3 4" key="1">
    <citation type="submission" date="2018-07" db="EMBL/GenBank/DDBJ databases">
        <title>Genome analysis of Larkinella rosea.</title>
        <authorList>
            <person name="Zhou Z."/>
            <person name="Wang G."/>
        </authorList>
    </citation>
    <scope>NUCLEOTIDE SEQUENCE [LARGE SCALE GENOMIC DNA]</scope>
    <source>
        <strain evidence="4">zzj9</strain>
    </source>
</reference>
<dbReference type="RefSeq" id="WP_114404813.1">
    <property type="nucleotide sequence ID" value="NZ_QOWE01000003.1"/>
</dbReference>
<sequence length="139" mass="15266">MKTLLKLEEVAQFSLSIVLFSQLPFAWWWFPALILVPDLSMLGYLINPKIGAYAYNLVHHKAFAIAIGVLGLLLNSQPLLLTGVLLFGHAAMDRMMGYGLKYSDSFEHTHLGPIGKTAAKLSDEAPQSGKHRASNLSIS</sequence>
<keyword evidence="2" id="KW-1133">Transmembrane helix</keyword>
<dbReference type="Proteomes" id="UP000253383">
    <property type="component" value="Unassembled WGS sequence"/>
</dbReference>
<protein>
    <submittedName>
        <fullName evidence="3">DUF4260 family protein</fullName>
    </submittedName>
</protein>
<dbReference type="Pfam" id="PF14079">
    <property type="entry name" value="DUF4260"/>
    <property type="match status" value="1"/>
</dbReference>
<evidence type="ECO:0000313" key="4">
    <source>
        <dbReference type="Proteomes" id="UP000253383"/>
    </source>
</evidence>
<gene>
    <name evidence="3" type="ORF">DUE52_04735</name>
</gene>
<proteinExistence type="predicted"/>
<accession>A0A368JTC1</accession>
<dbReference type="EMBL" id="QOWE01000003">
    <property type="protein sequence ID" value="RCR70898.1"/>
    <property type="molecule type" value="Genomic_DNA"/>
</dbReference>
<keyword evidence="2" id="KW-0812">Transmembrane</keyword>
<keyword evidence="2" id="KW-0472">Membrane</keyword>
<dbReference type="AlphaFoldDB" id="A0A368JTC1"/>
<feature type="transmembrane region" description="Helical" evidence="2">
    <location>
        <begin position="12"/>
        <end position="30"/>
    </location>
</feature>
<keyword evidence="4" id="KW-1185">Reference proteome</keyword>
<feature type="transmembrane region" description="Helical" evidence="2">
    <location>
        <begin position="62"/>
        <end position="87"/>
    </location>
</feature>
<dbReference type="InterPro" id="IPR025356">
    <property type="entry name" value="DUF4260"/>
</dbReference>
<dbReference type="OrthoDB" id="9813911at2"/>
<organism evidence="3 4">
    <name type="scientific">Larkinella punicea</name>
    <dbReference type="NCBI Taxonomy" id="2315727"/>
    <lineage>
        <taxon>Bacteria</taxon>
        <taxon>Pseudomonadati</taxon>
        <taxon>Bacteroidota</taxon>
        <taxon>Cytophagia</taxon>
        <taxon>Cytophagales</taxon>
        <taxon>Spirosomataceae</taxon>
        <taxon>Larkinella</taxon>
    </lineage>
</organism>
<evidence type="ECO:0000256" key="2">
    <source>
        <dbReference type="SAM" id="Phobius"/>
    </source>
</evidence>
<name>A0A368JTC1_9BACT</name>